<proteinExistence type="predicted"/>
<reference evidence="1" key="1">
    <citation type="submission" date="2025-08" db="UniProtKB">
        <authorList>
            <consortium name="Ensembl"/>
        </authorList>
    </citation>
    <scope>IDENTIFICATION</scope>
</reference>
<keyword evidence="2" id="KW-1185">Reference proteome</keyword>
<dbReference type="PANTHER" id="PTHR16046:SF11">
    <property type="entry name" value="PROTEIN FAM178B"/>
    <property type="match status" value="1"/>
</dbReference>
<accession>A0A8D2JC72</accession>
<protein>
    <recommendedName>
        <fullName evidence="3">Protein FAM178B</fullName>
    </recommendedName>
</protein>
<evidence type="ECO:0000313" key="2">
    <source>
        <dbReference type="Proteomes" id="UP000694545"/>
    </source>
</evidence>
<dbReference type="PANTHER" id="PTHR16046">
    <property type="entry name" value="SMC5-SMC6 COMPLEX LOCALIZATION FACTOR 2"/>
    <property type="match status" value="1"/>
</dbReference>
<reference evidence="1" key="2">
    <citation type="submission" date="2025-09" db="UniProtKB">
        <authorList>
            <consortium name="Ensembl"/>
        </authorList>
    </citation>
    <scope>IDENTIFICATION</scope>
</reference>
<evidence type="ECO:0008006" key="3">
    <source>
        <dbReference type="Google" id="ProtNLM"/>
    </source>
</evidence>
<dbReference type="AlphaFoldDB" id="A0A8D2JC72"/>
<dbReference type="Proteomes" id="UP000694545">
    <property type="component" value="Unplaced"/>
</dbReference>
<dbReference type="InterPro" id="IPR026161">
    <property type="entry name" value="FAM178"/>
</dbReference>
<name>A0A8D2JC72_VARKO</name>
<sequence length="157" mass="17762">MVGRHVQLAPDRTDVATILLLPSMSCVGHLWIPLREGLISGRPQKADRMGHYIRLHLVPPDPSPLLTLLQAYYFCYSLLTLANVVVGTEAVPLRQQGHLQQLCALLQQHVSAGIREDPCLMYRTELKDLAAKTYIKWQELLSQGWLHSCPQQSAWKE</sequence>
<dbReference type="Ensembl" id="ENSVKKT00000013683.1">
    <property type="protein sequence ID" value="ENSVKKP00000013363.1"/>
    <property type="gene ID" value="ENSVKKG00000009226.1"/>
</dbReference>
<evidence type="ECO:0000313" key="1">
    <source>
        <dbReference type="Ensembl" id="ENSVKKP00000013363.1"/>
    </source>
</evidence>
<organism evidence="1 2">
    <name type="scientific">Varanus komodoensis</name>
    <name type="common">Komodo dragon</name>
    <dbReference type="NCBI Taxonomy" id="61221"/>
    <lineage>
        <taxon>Eukaryota</taxon>
        <taxon>Metazoa</taxon>
        <taxon>Chordata</taxon>
        <taxon>Craniata</taxon>
        <taxon>Vertebrata</taxon>
        <taxon>Euteleostomi</taxon>
        <taxon>Lepidosauria</taxon>
        <taxon>Squamata</taxon>
        <taxon>Bifurcata</taxon>
        <taxon>Unidentata</taxon>
        <taxon>Episquamata</taxon>
        <taxon>Toxicofera</taxon>
        <taxon>Anguimorpha</taxon>
        <taxon>Paleoanguimorpha</taxon>
        <taxon>Varanoidea</taxon>
        <taxon>Varanidae</taxon>
        <taxon>Varanus</taxon>
    </lineage>
</organism>